<dbReference type="Proteomes" id="UP000252519">
    <property type="component" value="Unassembled WGS sequence"/>
</dbReference>
<dbReference type="PROSITE" id="PS50015">
    <property type="entry name" value="SAP_B"/>
    <property type="match status" value="1"/>
</dbReference>
<dbReference type="Gene3D" id="1.10.225.10">
    <property type="entry name" value="Saposin-like"/>
    <property type="match status" value="1"/>
</dbReference>
<dbReference type="EMBL" id="JOJR01000045">
    <property type="protein sequence ID" value="RCN48592.1"/>
    <property type="molecule type" value="Genomic_DNA"/>
</dbReference>
<comment type="caution">
    <text evidence="4">The sequence shown here is derived from an EMBL/GenBank/DDBJ whole genome shotgun (WGS) entry which is preliminary data.</text>
</comment>
<evidence type="ECO:0000313" key="4">
    <source>
        <dbReference type="EMBL" id="RCN48592.1"/>
    </source>
</evidence>
<keyword evidence="2" id="KW-0732">Signal</keyword>
<accession>A0A368GW53</accession>
<feature type="chain" id="PRO_5016793950" description="Saposin B-type domain-containing protein" evidence="2">
    <location>
        <begin position="18"/>
        <end position="121"/>
    </location>
</feature>
<gene>
    <name evidence="4" type="ORF">ANCCAN_05421</name>
</gene>
<dbReference type="InterPro" id="IPR008139">
    <property type="entry name" value="SaposinB_dom"/>
</dbReference>
<keyword evidence="1" id="KW-1015">Disulfide bond</keyword>
<sequence>MKIIFVCLCVFLSVCNGDKRKELCLMCIDAVNALDVVLFARGSVKKAALYFCKEKVNKSKVKDCKNLMKHHLRDIVRQLKQPLRNDVAMICNSIHVCGASQDVGDFVPRRKSKGQRNNLDH</sequence>
<dbReference type="OrthoDB" id="5892424at2759"/>
<dbReference type="InterPro" id="IPR011001">
    <property type="entry name" value="Saposin-like"/>
</dbReference>
<evidence type="ECO:0000256" key="1">
    <source>
        <dbReference type="ARBA" id="ARBA00023157"/>
    </source>
</evidence>
<protein>
    <recommendedName>
        <fullName evidence="3">Saposin B-type domain-containing protein</fullName>
    </recommendedName>
</protein>
<evidence type="ECO:0000313" key="5">
    <source>
        <dbReference type="Proteomes" id="UP000252519"/>
    </source>
</evidence>
<dbReference type="AlphaFoldDB" id="A0A368GW53"/>
<evidence type="ECO:0000259" key="3">
    <source>
        <dbReference type="PROSITE" id="PS50015"/>
    </source>
</evidence>
<feature type="domain" description="Saposin B-type" evidence="3">
    <location>
        <begin position="20"/>
        <end position="101"/>
    </location>
</feature>
<keyword evidence="5" id="KW-1185">Reference proteome</keyword>
<organism evidence="4 5">
    <name type="scientific">Ancylostoma caninum</name>
    <name type="common">Dog hookworm</name>
    <dbReference type="NCBI Taxonomy" id="29170"/>
    <lineage>
        <taxon>Eukaryota</taxon>
        <taxon>Metazoa</taxon>
        <taxon>Ecdysozoa</taxon>
        <taxon>Nematoda</taxon>
        <taxon>Chromadorea</taxon>
        <taxon>Rhabditida</taxon>
        <taxon>Rhabditina</taxon>
        <taxon>Rhabditomorpha</taxon>
        <taxon>Strongyloidea</taxon>
        <taxon>Ancylostomatidae</taxon>
        <taxon>Ancylostomatinae</taxon>
        <taxon>Ancylostoma</taxon>
    </lineage>
</organism>
<dbReference type="SUPFAM" id="SSF47862">
    <property type="entry name" value="Saposin"/>
    <property type="match status" value="1"/>
</dbReference>
<name>A0A368GW53_ANCCA</name>
<reference evidence="4 5" key="1">
    <citation type="submission" date="2014-10" db="EMBL/GenBank/DDBJ databases">
        <title>Draft genome of the hookworm Ancylostoma caninum.</title>
        <authorList>
            <person name="Mitreva M."/>
        </authorList>
    </citation>
    <scope>NUCLEOTIDE SEQUENCE [LARGE SCALE GENOMIC DNA]</scope>
    <source>
        <strain evidence="4 5">Baltimore</strain>
    </source>
</reference>
<proteinExistence type="predicted"/>
<feature type="signal peptide" evidence="2">
    <location>
        <begin position="1"/>
        <end position="17"/>
    </location>
</feature>
<evidence type="ECO:0000256" key="2">
    <source>
        <dbReference type="SAM" id="SignalP"/>
    </source>
</evidence>